<dbReference type="EnsemblMetazoa" id="Aqu2.1.41799_001">
    <property type="protein sequence ID" value="Aqu2.1.41799_001"/>
    <property type="gene ID" value="Aqu2.1.41799"/>
</dbReference>
<sequence>VSIRQLVRRSTVERGTAQIRSKGHEVWVEYVRKKKERQWVSRLGTSYP</sequence>
<name>A0A1X7VPI3_AMPQE</name>
<dbReference type="AlphaFoldDB" id="A0A1X7VPI3"/>
<organism evidence="1">
    <name type="scientific">Amphimedon queenslandica</name>
    <name type="common">Sponge</name>
    <dbReference type="NCBI Taxonomy" id="400682"/>
    <lineage>
        <taxon>Eukaryota</taxon>
        <taxon>Metazoa</taxon>
        <taxon>Porifera</taxon>
        <taxon>Demospongiae</taxon>
        <taxon>Heteroscleromorpha</taxon>
        <taxon>Haplosclerida</taxon>
        <taxon>Niphatidae</taxon>
        <taxon>Amphimedon</taxon>
    </lineage>
</organism>
<protein>
    <submittedName>
        <fullName evidence="1">Uncharacterized protein</fullName>
    </submittedName>
</protein>
<evidence type="ECO:0000313" key="1">
    <source>
        <dbReference type="EnsemblMetazoa" id="Aqu2.1.41799_001"/>
    </source>
</evidence>
<dbReference type="InParanoid" id="A0A1X7VPI3"/>
<proteinExistence type="predicted"/>
<accession>A0A1X7VPI3</accession>
<reference evidence="1" key="1">
    <citation type="submission" date="2017-05" db="UniProtKB">
        <authorList>
            <consortium name="EnsemblMetazoa"/>
        </authorList>
    </citation>
    <scope>IDENTIFICATION</scope>
</reference>